<name>A0A8J7LNP2_9FLAO</name>
<dbReference type="InterPro" id="IPR014327">
    <property type="entry name" value="RNA_pol_sigma70_bacteroid"/>
</dbReference>
<dbReference type="SUPFAM" id="SSF88659">
    <property type="entry name" value="Sigma3 and sigma4 domains of RNA polymerase sigma factors"/>
    <property type="match status" value="1"/>
</dbReference>
<accession>A0A8J7LNP2</accession>
<dbReference type="GO" id="GO:0006352">
    <property type="term" value="P:DNA-templated transcription initiation"/>
    <property type="evidence" value="ECO:0007669"/>
    <property type="project" value="InterPro"/>
</dbReference>
<dbReference type="AlphaFoldDB" id="A0A8J7LNP2"/>
<dbReference type="NCBIfam" id="TIGR02937">
    <property type="entry name" value="sigma70-ECF"/>
    <property type="match status" value="1"/>
</dbReference>
<evidence type="ECO:0000313" key="7">
    <source>
        <dbReference type="EMBL" id="MBJ6368919.1"/>
    </source>
</evidence>
<feature type="domain" description="RNA polymerase sigma-70 region 2" evidence="5">
    <location>
        <begin position="26"/>
        <end position="90"/>
    </location>
</feature>
<dbReference type="EMBL" id="JAELVQ010000017">
    <property type="protein sequence ID" value="MBJ6368919.1"/>
    <property type="molecule type" value="Genomic_DNA"/>
</dbReference>
<dbReference type="SUPFAM" id="SSF88946">
    <property type="entry name" value="Sigma2 domain of RNA polymerase sigma factors"/>
    <property type="match status" value="1"/>
</dbReference>
<dbReference type="InterPro" id="IPR013324">
    <property type="entry name" value="RNA_pol_sigma_r3/r4-like"/>
</dbReference>
<dbReference type="InterPro" id="IPR013325">
    <property type="entry name" value="RNA_pol_sigma_r2"/>
</dbReference>
<dbReference type="Gene3D" id="1.10.10.10">
    <property type="entry name" value="Winged helix-like DNA-binding domain superfamily/Winged helix DNA-binding domain"/>
    <property type="match status" value="1"/>
</dbReference>
<keyword evidence="8" id="KW-1185">Reference proteome</keyword>
<gene>
    <name evidence="7" type="ORF">JF259_12550</name>
</gene>
<dbReference type="Pfam" id="PF04542">
    <property type="entry name" value="Sigma70_r2"/>
    <property type="match status" value="1"/>
</dbReference>
<comment type="caution">
    <text evidence="7">The sequence shown here is derived from an EMBL/GenBank/DDBJ whole genome shotgun (WGS) entry which is preliminary data.</text>
</comment>
<keyword evidence="3" id="KW-0731">Sigma factor</keyword>
<dbReference type="InterPro" id="IPR013249">
    <property type="entry name" value="RNA_pol_sigma70_r4_t2"/>
</dbReference>
<dbReference type="CDD" id="cd06171">
    <property type="entry name" value="Sigma70_r4"/>
    <property type="match status" value="1"/>
</dbReference>
<evidence type="ECO:0000256" key="3">
    <source>
        <dbReference type="ARBA" id="ARBA00023082"/>
    </source>
</evidence>
<dbReference type="InterPro" id="IPR014284">
    <property type="entry name" value="RNA_pol_sigma-70_dom"/>
</dbReference>
<evidence type="ECO:0000256" key="2">
    <source>
        <dbReference type="ARBA" id="ARBA00023015"/>
    </source>
</evidence>
<keyword evidence="4" id="KW-0804">Transcription</keyword>
<dbReference type="PANTHER" id="PTHR43133:SF46">
    <property type="entry name" value="RNA POLYMERASE SIGMA-70 FACTOR ECF SUBFAMILY"/>
    <property type="match status" value="1"/>
</dbReference>
<dbReference type="Pfam" id="PF08281">
    <property type="entry name" value="Sigma70_r4_2"/>
    <property type="match status" value="1"/>
</dbReference>
<evidence type="ECO:0000259" key="5">
    <source>
        <dbReference type="Pfam" id="PF04542"/>
    </source>
</evidence>
<dbReference type="Gene3D" id="1.10.1740.10">
    <property type="match status" value="1"/>
</dbReference>
<evidence type="ECO:0000256" key="1">
    <source>
        <dbReference type="ARBA" id="ARBA00010641"/>
    </source>
</evidence>
<dbReference type="GO" id="GO:0016987">
    <property type="term" value="F:sigma factor activity"/>
    <property type="evidence" value="ECO:0007669"/>
    <property type="project" value="UniProtKB-KW"/>
</dbReference>
<dbReference type="RefSeq" id="WP_199115681.1">
    <property type="nucleotide sequence ID" value="NZ_JAELVQ010000017.1"/>
</dbReference>
<sequence length="184" mass="21311">MRSRDLKLLEKLKSGDASAFKELFDLYYMPLSVYALKFCGSFSLAEDIVQELFVKLWDEKTFMSFNNAIGPYLFKAVKNNTLQALKKRSRYRFEVIDQQLDLLIEEEMPDMATVEKEKKKLYKEIEALPEKSKGVFKAIVLQNMKYKEAAEHLGVSVNTVKTHYSRALKQLRNSLDAIVLVLLV</sequence>
<organism evidence="7 8">
    <name type="scientific">Snuella sedimenti</name>
    <dbReference type="NCBI Taxonomy" id="2798802"/>
    <lineage>
        <taxon>Bacteria</taxon>
        <taxon>Pseudomonadati</taxon>
        <taxon>Bacteroidota</taxon>
        <taxon>Flavobacteriia</taxon>
        <taxon>Flavobacteriales</taxon>
        <taxon>Flavobacteriaceae</taxon>
        <taxon>Snuella</taxon>
    </lineage>
</organism>
<keyword evidence="2" id="KW-0805">Transcription regulation</keyword>
<dbReference type="InterPro" id="IPR039425">
    <property type="entry name" value="RNA_pol_sigma-70-like"/>
</dbReference>
<feature type="domain" description="RNA polymerase sigma factor 70 region 4 type 2" evidence="6">
    <location>
        <begin position="120"/>
        <end position="171"/>
    </location>
</feature>
<evidence type="ECO:0000256" key="4">
    <source>
        <dbReference type="ARBA" id="ARBA00023163"/>
    </source>
</evidence>
<protein>
    <submittedName>
        <fullName evidence="7">RNA polymerase sigma-70 factor</fullName>
    </submittedName>
</protein>
<dbReference type="Proteomes" id="UP000610931">
    <property type="component" value="Unassembled WGS sequence"/>
</dbReference>
<reference evidence="7" key="1">
    <citation type="submission" date="2020-12" db="EMBL/GenBank/DDBJ databases">
        <title>Snuella sp. nov., isolated from sediment in Incheon.</title>
        <authorList>
            <person name="Kim W."/>
        </authorList>
    </citation>
    <scope>NUCLEOTIDE SEQUENCE</scope>
    <source>
        <strain evidence="7">CAU 1569</strain>
    </source>
</reference>
<comment type="similarity">
    <text evidence="1">Belongs to the sigma-70 factor family. ECF subfamily.</text>
</comment>
<dbReference type="PANTHER" id="PTHR43133">
    <property type="entry name" value="RNA POLYMERASE ECF-TYPE SIGMA FACTO"/>
    <property type="match status" value="1"/>
</dbReference>
<evidence type="ECO:0000259" key="6">
    <source>
        <dbReference type="Pfam" id="PF08281"/>
    </source>
</evidence>
<dbReference type="NCBIfam" id="TIGR02985">
    <property type="entry name" value="Sig70_bacteroi1"/>
    <property type="match status" value="1"/>
</dbReference>
<proteinExistence type="inferred from homology"/>
<dbReference type="InterPro" id="IPR007627">
    <property type="entry name" value="RNA_pol_sigma70_r2"/>
</dbReference>
<evidence type="ECO:0000313" key="8">
    <source>
        <dbReference type="Proteomes" id="UP000610931"/>
    </source>
</evidence>
<dbReference type="GO" id="GO:0003677">
    <property type="term" value="F:DNA binding"/>
    <property type="evidence" value="ECO:0007669"/>
    <property type="project" value="InterPro"/>
</dbReference>
<dbReference type="InterPro" id="IPR036388">
    <property type="entry name" value="WH-like_DNA-bd_sf"/>
</dbReference>